<feature type="region of interest" description="Disordered" evidence="1">
    <location>
        <begin position="1"/>
        <end position="22"/>
    </location>
</feature>
<evidence type="ECO:0000313" key="4">
    <source>
        <dbReference type="Proteomes" id="UP001597045"/>
    </source>
</evidence>
<organism evidence="3 4">
    <name type="scientific">Kibdelosporangium lantanae</name>
    <dbReference type="NCBI Taxonomy" id="1497396"/>
    <lineage>
        <taxon>Bacteria</taxon>
        <taxon>Bacillati</taxon>
        <taxon>Actinomycetota</taxon>
        <taxon>Actinomycetes</taxon>
        <taxon>Pseudonocardiales</taxon>
        <taxon>Pseudonocardiaceae</taxon>
        <taxon>Kibdelosporangium</taxon>
    </lineage>
</organism>
<feature type="region of interest" description="Disordered" evidence="1">
    <location>
        <begin position="259"/>
        <end position="299"/>
    </location>
</feature>
<evidence type="ECO:0000259" key="2">
    <source>
        <dbReference type="Pfam" id="PF23771"/>
    </source>
</evidence>
<comment type="caution">
    <text evidence="3">The sequence shown here is derived from an EMBL/GenBank/DDBJ whole genome shotgun (WGS) entry which is preliminary data.</text>
</comment>
<sequence>MTHNWTDPRPSTLDTAGDELDPQKKDQVLAKARDLFWKASLIDNDPNGQPGEAEAMRATAMKMLTKYRIDVALAQDGKLTTAEVTTREVQIKAPYADVLANLCGTVFEHFGCEVVLRANNRVKRRKRDERGRPIKDEHKRPEYEWVSSYGKGGRVVAYGFAEDLELAELLYTSLLMQALTEMVKHQPPYLPDKGRYEDTGTYRSSWLRAFMYAITDRLRQIRKDQRSDEPASVSTGTDLVLVDRHQLVQQVFQQAHPNLKPIKLPTSGSGEAEGYEAGRRADLGIRPRVDKPNRPQLPA</sequence>
<feature type="domain" description="DUF7168" evidence="2">
    <location>
        <begin position="145"/>
        <end position="230"/>
    </location>
</feature>
<accession>A0ABW3M660</accession>
<reference evidence="4" key="1">
    <citation type="journal article" date="2019" name="Int. J. Syst. Evol. Microbiol.">
        <title>The Global Catalogue of Microorganisms (GCM) 10K type strain sequencing project: providing services to taxonomists for standard genome sequencing and annotation.</title>
        <authorList>
            <consortium name="The Broad Institute Genomics Platform"/>
            <consortium name="The Broad Institute Genome Sequencing Center for Infectious Disease"/>
            <person name="Wu L."/>
            <person name="Ma J."/>
        </authorList>
    </citation>
    <scope>NUCLEOTIDE SEQUENCE [LARGE SCALE GENOMIC DNA]</scope>
    <source>
        <strain evidence="4">JCM 31486</strain>
    </source>
</reference>
<evidence type="ECO:0000313" key="3">
    <source>
        <dbReference type="EMBL" id="MFD1044455.1"/>
    </source>
</evidence>
<evidence type="ECO:0000256" key="1">
    <source>
        <dbReference type="SAM" id="MobiDB-lite"/>
    </source>
</evidence>
<dbReference type="InterPro" id="IPR055592">
    <property type="entry name" value="DUF7168"/>
</dbReference>
<dbReference type="EMBL" id="JBHTIS010000059">
    <property type="protein sequence ID" value="MFD1044455.1"/>
    <property type="molecule type" value="Genomic_DNA"/>
</dbReference>
<feature type="compositionally biased region" description="Basic and acidic residues" evidence="1">
    <location>
        <begin position="276"/>
        <end position="293"/>
    </location>
</feature>
<keyword evidence="4" id="KW-1185">Reference proteome</keyword>
<proteinExistence type="predicted"/>
<name>A0ABW3M660_9PSEU</name>
<gene>
    <name evidence="3" type="ORF">ACFQ1S_02040</name>
</gene>
<dbReference type="Pfam" id="PF23771">
    <property type="entry name" value="DUF7168"/>
    <property type="match status" value="1"/>
</dbReference>
<protein>
    <recommendedName>
        <fullName evidence="2">DUF7168 domain-containing protein</fullName>
    </recommendedName>
</protein>
<dbReference type="Proteomes" id="UP001597045">
    <property type="component" value="Unassembled WGS sequence"/>
</dbReference>